<protein>
    <submittedName>
        <fullName evidence="3">Extracellular solute-binding protein family 1</fullName>
    </submittedName>
</protein>
<dbReference type="Proteomes" id="UP000030700">
    <property type="component" value="Unassembled WGS sequence"/>
</dbReference>
<dbReference type="Pfam" id="PF12010">
    <property type="entry name" value="DUF3502"/>
    <property type="match status" value="1"/>
</dbReference>
<dbReference type="PANTHER" id="PTHR43649">
    <property type="entry name" value="ARABINOSE-BINDING PROTEIN-RELATED"/>
    <property type="match status" value="1"/>
</dbReference>
<dbReference type="InterPro" id="IPR050490">
    <property type="entry name" value="Bact_solute-bd_prot1"/>
</dbReference>
<dbReference type="InterPro" id="IPR022627">
    <property type="entry name" value="DUF3502"/>
</dbReference>
<dbReference type="EMBL" id="DF820458">
    <property type="protein sequence ID" value="GAK52522.1"/>
    <property type="molecule type" value="Genomic_DNA"/>
</dbReference>
<evidence type="ECO:0000313" key="4">
    <source>
        <dbReference type="Proteomes" id="UP000030700"/>
    </source>
</evidence>
<dbReference type="HOGENOM" id="CLU_037301_0_0_0"/>
<accession>A0A081BQ56</accession>
<keyword evidence="1" id="KW-0732">Signal</keyword>
<dbReference type="STRING" id="1499966.U14_03773"/>
<gene>
    <name evidence="3" type="ORF">U14_03773</name>
</gene>
<proteinExistence type="predicted"/>
<feature type="signal peptide" evidence="1">
    <location>
        <begin position="1"/>
        <end position="24"/>
    </location>
</feature>
<reference evidence="3" key="1">
    <citation type="journal article" date="2015" name="PeerJ">
        <title>First genomic representation of candidate bacterial phylum KSB3 points to enhanced environmental sensing as a trigger of wastewater bulking.</title>
        <authorList>
            <person name="Sekiguchi Y."/>
            <person name="Ohashi A."/>
            <person name="Parks D.H."/>
            <person name="Yamauchi T."/>
            <person name="Tyson G.W."/>
            <person name="Hugenholtz P."/>
        </authorList>
    </citation>
    <scope>NUCLEOTIDE SEQUENCE [LARGE SCALE GENOMIC DNA]</scope>
</reference>
<sequence length="508" mass="58314">MRKCIQILALSLVGALCASMAAWAAAPDTSKFVTVTYVMLGNKPTNGQFEKVEAKWNAIFKERVNAHLELKWVEWADWQTKYNLLLASGEPLDLITTATDWLDAWPNAQRGAFMNLDELLPVYAPQTWAEVPPEHWEQCKYNGKIVMIPEDHYTQWINHGIFYRGDWAKEAGIELPIKDWETLGKYFQSVKEKHGIIPFEMDGTNGALMAGWYDSHTPSLALPMVPTGWVELIRAKSYDEKYTAWSPVFDQTFVDFAKMMKEWGDKGYWREDVLNFKIPDQNTLIRSGKTGGDQHHTQTYRTLRVFMDKEQPGSDLQFFAFGEVGNNLISMSITHGATALGAYSKNPERALMVYDIIRHDEEVYRLFNYGLEGVQYVIENGVMKRPAGYDEARDRFYSDFWGGRVDKFELPMDMVWPRIGEVYQRYDQIKKPYPYERFVFNKAPVEAELAAISNIGNQLGMAIAFGKAGDPEKAVEELRKKMKAAGYEKVLAEVQKQLDEYKKLVEGQ</sequence>
<name>A0A081BQ56_9BACT</name>
<evidence type="ECO:0000313" key="3">
    <source>
        <dbReference type="EMBL" id="GAK52522.1"/>
    </source>
</evidence>
<evidence type="ECO:0000256" key="1">
    <source>
        <dbReference type="SAM" id="SignalP"/>
    </source>
</evidence>
<dbReference type="AlphaFoldDB" id="A0A081BQ56"/>
<feature type="chain" id="PRO_5001755299" evidence="1">
    <location>
        <begin position="25"/>
        <end position="508"/>
    </location>
</feature>
<organism evidence="3">
    <name type="scientific">Candidatus Moduliflexus flocculans</name>
    <dbReference type="NCBI Taxonomy" id="1499966"/>
    <lineage>
        <taxon>Bacteria</taxon>
        <taxon>Candidatus Moduliflexota</taxon>
        <taxon>Candidatus Moduliflexia</taxon>
        <taxon>Candidatus Moduliflexales</taxon>
        <taxon>Candidatus Moduliflexaceae</taxon>
    </lineage>
</organism>
<dbReference type="SUPFAM" id="SSF53850">
    <property type="entry name" value="Periplasmic binding protein-like II"/>
    <property type="match status" value="1"/>
</dbReference>
<dbReference type="Gene3D" id="3.40.190.10">
    <property type="entry name" value="Periplasmic binding protein-like II"/>
    <property type="match status" value="2"/>
</dbReference>
<evidence type="ECO:0000259" key="2">
    <source>
        <dbReference type="Pfam" id="PF12010"/>
    </source>
</evidence>
<feature type="domain" description="DUF3502" evidence="2">
    <location>
        <begin position="434"/>
        <end position="503"/>
    </location>
</feature>
<dbReference type="PANTHER" id="PTHR43649:SF12">
    <property type="entry name" value="DIACETYLCHITOBIOSE BINDING PROTEIN DASA"/>
    <property type="match status" value="1"/>
</dbReference>
<keyword evidence="4" id="KW-1185">Reference proteome</keyword>